<dbReference type="OrthoDB" id="10017160at2759"/>
<proteinExistence type="predicted"/>
<reference evidence="1 2" key="1">
    <citation type="journal article" date="2019" name="Commun. Biol.">
        <title>The bagworm genome reveals a unique fibroin gene that provides high tensile strength.</title>
        <authorList>
            <person name="Kono N."/>
            <person name="Nakamura H."/>
            <person name="Ohtoshi R."/>
            <person name="Tomita M."/>
            <person name="Numata K."/>
            <person name="Arakawa K."/>
        </authorList>
    </citation>
    <scope>NUCLEOTIDE SEQUENCE [LARGE SCALE GENOMIC DNA]</scope>
</reference>
<gene>
    <name evidence="1" type="ORF">EVAR_55675_1</name>
</gene>
<comment type="caution">
    <text evidence="1">The sequence shown here is derived from an EMBL/GenBank/DDBJ whole genome shotgun (WGS) entry which is preliminary data.</text>
</comment>
<evidence type="ECO:0000313" key="2">
    <source>
        <dbReference type="Proteomes" id="UP000299102"/>
    </source>
</evidence>
<organism evidence="1 2">
    <name type="scientific">Eumeta variegata</name>
    <name type="common">Bagworm moth</name>
    <name type="synonym">Eumeta japonica</name>
    <dbReference type="NCBI Taxonomy" id="151549"/>
    <lineage>
        <taxon>Eukaryota</taxon>
        <taxon>Metazoa</taxon>
        <taxon>Ecdysozoa</taxon>
        <taxon>Arthropoda</taxon>
        <taxon>Hexapoda</taxon>
        <taxon>Insecta</taxon>
        <taxon>Pterygota</taxon>
        <taxon>Neoptera</taxon>
        <taxon>Endopterygota</taxon>
        <taxon>Lepidoptera</taxon>
        <taxon>Glossata</taxon>
        <taxon>Ditrysia</taxon>
        <taxon>Tineoidea</taxon>
        <taxon>Psychidae</taxon>
        <taxon>Oiketicinae</taxon>
        <taxon>Eumeta</taxon>
    </lineage>
</organism>
<name>A0A4C1ZFL6_EUMVA</name>
<sequence length="172" mass="20289">MELIRKDFRVMIFYEFKSSLSPQDCTVQIAFGREAPHLNTVRRWYAELNRGRVSFHDEIREDQPLTITMENISTVSGRRFVCRGAAPDRTYLEPFLFFLYYFEHMFGIETTGQSRRAEVDTQDLIGRRSYYSGVRARLIRWHKRDQFPVKPWPQEVGRNEAGGEVSLISLND</sequence>
<evidence type="ECO:0000313" key="1">
    <source>
        <dbReference type="EMBL" id="GBP85933.1"/>
    </source>
</evidence>
<accession>A0A4C1ZFL6</accession>
<dbReference type="EMBL" id="BGZK01001770">
    <property type="protein sequence ID" value="GBP85933.1"/>
    <property type="molecule type" value="Genomic_DNA"/>
</dbReference>
<evidence type="ECO:0008006" key="3">
    <source>
        <dbReference type="Google" id="ProtNLM"/>
    </source>
</evidence>
<protein>
    <recommendedName>
        <fullName evidence="3">Mos1 transposase HTH domain-containing protein</fullName>
    </recommendedName>
</protein>
<keyword evidence="2" id="KW-1185">Reference proteome</keyword>
<dbReference type="Proteomes" id="UP000299102">
    <property type="component" value="Unassembled WGS sequence"/>
</dbReference>
<dbReference type="AlphaFoldDB" id="A0A4C1ZFL6"/>